<reference evidence="8 9" key="1">
    <citation type="submission" date="2015-01" db="EMBL/GenBank/DDBJ databases">
        <title>Sequencing and annotation of Micromonospora carbonacea strain JXNU-1 genome.</title>
        <authorList>
            <person name="Long Z."/>
            <person name="Huang Y."/>
            <person name="Jiang Y."/>
        </authorList>
    </citation>
    <scope>NUCLEOTIDE SEQUENCE [LARGE SCALE GENOMIC DNA]</scope>
    <source>
        <strain evidence="8 9">JXNU-1</strain>
    </source>
</reference>
<evidence type="ECO:0000259" key="6">
    <source>
        <dbReference type="Pfam" id="PF17389"/>
    </source>
</evidence>
<feature type="domain" description="Alpha-L-rhamnosidase C-terminal" evidence="7">
    <location>
        <begin position="784"/>
        <end position="855"/>
    </location>
</feature>
<evidence type="ECO:0000256" key="2">
    <source>
        <dbReference type="ARBA" id="ARBA00012652"/>
    </source>
</evidence>
<proteinExistence type="predicted"/>
<sequence length="869" mass="94253">MSNADPAPRTTVQAPRVAHVDPAIGIGEPAPRLSFRVTDAPAGWRQVGYEVEVTGPDRAAHRSGRLDSADCVLVPWSAPPLRPRERCEVRVRVWGADADEPTPFSDPTTVEAGLDADDWQAEFVSGDWAVDPTVEQPPPLLRHEFDVTGEVTRARVYATALGVYELELNGARVGDQILAPGWTSYHHRLRYQTYDVTGLLRPGRNAVGGWLAEGWYAGRLGFHGGHRTVYGSRIGLLAQLEIEYADGRRQLVATDGSWRAATGPLTASGLLDGEHHDARREPTGWSSPGFAADGWTPVRVLPRPASALVAPTGPPVRCVQDVPVAEVVDATGGRIILDFGQNLVGRLRITVTGPAGQTVRLRHAEVLQDGELFVRALRGAKATDSYTLRGGGVETWEPRFTFHGFRYAEVTGWPGEFDPAAVVARVHHTDMVRTGTFECSDPLVNRLHDNVVWSMRGNFLDIPTDCPQRDERLGWTGDIQVFAPTAAFLYDCAGMLSSWLVDLAAEQLPDGTVPYFVPRIPAPRWEPPQPTAVWGDAAVLTPWTLYERYGDRDVLARQYASAKAFVDLVDQRAGADHLWDSGYQLGDWLDPTAPPDDPEDAKADRYLVATAYFARSTGVLARMAEVLGRHADAQRYAALAAAVTEAFQRRYVLPSGLLDNDAQTSYALALRFGLVPAGGPRRAAARRLAELVEEAGWRIATGFAGTPAICDALADNGEVETAYRLLLSTDCPSWLYPVTTGATTIWERWDSLLPDGTVNPGQMTSFNHYALGAVADWLHRTVAGLAPAEPGYRRLLVRPRPGGGLRHARAALLTPYGPAAVGWRLADGELAVEVTVPAGATARVELPGAAPTEVGSGAHRFTVPWSEAA</sequence>
<protein>
    <recommendedName>
        <fullName evidence="2">alpha-L-rhamnosidase</fullName>
        <ecNumber evidence="2">3.2.1.40</ecNumber>
    </recommendedName>
</protein>
<keyword evidence="9" id="KW-1185">Reference proteome</keyword>
<gene>
    <name evidence="8" type="ORF">TK50_27705</name>
</gene>
<dbReference type="SUPFAM" id="SSF48208">
    <property type="entry name" value="Six-hairpin glycosidases"/>
    <property type="match status" value="1"/>
</dbReference>
<evidence type="ECO:0000256" key="1">
    <source>
        <dbReference type="ARBA" id="ARBA00001445"/>
    </source>
</evidence>
<dbReference type="Pfam" id="PF17390">
    <property type="entry name" value="Bac_rhamnosid_C"/>
    <property type="match status" value="1"/>
</dbReference>
<dbReference type="Gene3D" id="2.60.40.10">
    <property type="entry name" value="Immunoglobulins"/>
    <property type="match status" value="1"/>
</dbReference>
<dbReference type="InterPro" id="IPR035396">
    <property type="entry name" value="Bac_rhamnosid6H"/>
</dbReference>
<dbReference type="InterPro" id="IPR013737">
    <property type="entry name" value="Bac_rhamnosid_N"/>
</dbReference>
<organism evidence="8 9">
    <name type="scientific">Micromonospora haikouensis</name>
    <dbReference type="NCBI Taxonomy" id="686309"/>
    <lineage>
        <taxon>Bacteria</taxon>
        <taxon>Bacillati</taxon>
        <taxon>Actinomycetota</taxon>
        <taxon>Actinomycetes</taxon>
        <taxon>Micromonosporales</taxon>
        <taxon>Micromonosporaceae</taxon>
        <taxon>Micromonospora</taxon>
    </lineage>
</organism>
<dbReference type="Pfam" id="PF08531">
    <property type="entry name" value="Bac_rhamnosid_N"/>
    <property type="match status" value="1"/>
</dbReference>
<dbReference type="Gene3D" id="2.60.420.10">
    <property type="entry name" value="Maltose phosphorylase, domain 3"/>
    <property type="match status" value="1"/>
</dbReference>
<dbReference type="OrthoDB" id="9761045at2"/>
<evidence type="ECO:0000259" key="7">
    <source>
        <dbReference type="Pfam" id="PF17390"/>
    </source>
</evidence>
<comment type="catalytic activity">
    <reaction evidence="1">
        <text>Hydrolysis of terminal non-reducing alpha-L-rhamnose residues in alpha-L-rhamnosides.</text>
        <dbReference type="EC" id="3.2.1.40"/>
    </reaction>
</comment>
<evidence type="ECO:0000256" key="3">
    <source>
        <dbReference type="ARBA" id="ARBA00022801"/>
    </source>
</evidence>
<dbReference type="GO" id="GO:0005975">
    <property type="term" value="P:carbohydrate metabolic process"/>
    <property type="evidence" value="ECO:0007669"/>
    <property type="project" value="InterPro"/>
</dbReference>
<dbReference type="RefSeq" id="WP_043968366.1">
    <property type="nucleotide sequence ID" value="NZ_JXSX01000003.1"/>
</dbReference>
<dbReference type="GO" id="GO:0030596">
    <property type="term" value="F:alpha-L-rhamnosidase activity"/>
    <property type="evidence" value="ECO:0007669"/>
    <property type="project" value="UniProtKB-EC"/>
</dbReference>
<dbReference type="Gene3D" id="1.50.10.10">
    <property type="match status" value="1"/>
</dbReference>
<dbReference type="PANTHER" id="PTHR33307">
    <property type="entry name" value="ALPHA-RHAMNOSIDASE (EUROFUNG)"/>
    <property type="match status" value="1"/>
</dbReference>
<dbReference type="Proteomes" id="UP000032254">
    <property type="component" value="Unassembled WGS sequence"/>
</dbReference>
<evidence type="ECO:0000313" key="9">
    <source>
        <dbReference type="Proteomes" id="UP000032254"/>
    </source>
</evidence>
<evidence type="ECO:0000259" key="4">
    <source>
        <dbReference type="Pfam" id="PF05592"/>
    </source>
</evidence>
<feature type="domain" description="Alpha-L-rhamnosidase concanavalin-like" evidence="4">
    <location>
        <begin position="332"/>
        <end position="426"/>
    </location>
</feature>
<dbReference type="Pfam" id="PF05592">
    <property type="entry name" value="Bac_rhamnosid"/>
    <property type="match status" value="1"/>
</dbReference>
<feature type="domain" description="Bacterial alpha-L-rhamnosidase N-terminal" evidence="5">
    <location>
        <begin position="150"/>
        <end position="319"/>
    </location>
</feature>
<evidence type="ECO:0000259" key="5">
    <source>
        <dbReference type="Pfam" id="PF08531"/>
    </source>
</evidence>
<dbReference type="Gene3D" id="2.60.120.260">
    <property type="entry name" value="Galactose-binding domain-like"/>
    <property type="match status" value="2"/>
</dbReference>
<dbReference type="GeneID" id="301307801"/>
<dbReference type="PANTHER" id="PTHR33307:SF6">
    <property type="entry name" value="ALPHA-RHAMNOSIDASE (EUROFUNG)-RELATED"/>
    <property type="match status" value="1"/>
</dbReference>
<dbReference type="InterPro" id="IPR008902">
    <property type="entry name" value="Rhamnosid_concanavalin"/>
</dbReference>
<dbReference type="InterPro" id="IPR012341">
    <property type="entry name" value="6hp_glycosidase-like_sf"/>
</dbReference>
<name>A0A0D0WQY8_9ACTN</name>
<dbReference type="PATRIC" id="fig|47853.6.peg.5810"/>
<dbReference type="PIRSF" id="PIRSF010631">
    <property type="entry name" value="A-rhamnsds"/>
    <property type="match status" value="1"/>
</dbReference>
<dbReference type="InterPro" id="IPR016007">
    <property type="entry name" value="Alpha_rhamnosid"/>
</dbReference>
<evidence type="ECO:0000313" key="8">
    <source>
        <dbReference type="EMBL" id="KIR61421.1"/>
    </source>
</evidence>
<feature type="domain" description="Alpha-L-rhamnosidase six-hairpin glycosidase" evidence="6">
    <location>
        <begin position="433"/>
        <end position="782"/>
    </location>
</feature>
<accession>A0A0D0WQY8</accession>
<dbReference type="AlphaFoldDB" id="A0A0D0WQY8"/>
<dbReference type="InterPro" id="IPR013783">
    <property type="entry name" value="Ig-like_fold"/>
</dbReference>
<dbReference type="EMBL" id="JXSX01000003">
    <property type="protein sequence ID" value="KIR61421.1"/>
    <property type="molecule type" value="Genomic_DNA"/>
</dbReference>
<dbReference type="InterPro" id="IPR008928">
    <property type="entry name" value="6-hairpin_glycosidase_sf"/>
</dbReference>
<dbReference type="Pfam" id="PF25788">
    <property type="entry name" value="Ig_Rha78A_N"/>
    <property type="match status" value="1"/>
</dbReference>
<dbReference type="Pfam" id="PF17389">
    <property type="entry name" value="Bac_rhamnosid6H"/>
    <property type="match status" value="1"/>
</dbReference>
<comment type="caution">
    <text evidence="8">The sequence shown here is derived from an EMBL/GenBank/DDBJ whole genome shotgun (WGS) entry which is preliminary data.</text>
</comment>
<dbReference type="InterPro" id="IPR035398">
    <property type="entry name" value="Bac_rhamnosid_C"/>
</dbReference>
<dbReference type="EC" id="3.2.1.40" evidence="2"/>
<keyword evidence="3" id="KW-0378">Hydrolase</keyword>